<accession>A0A1Q2SNE3</accession>
<feature type="domain" description="Squalene cyclase C-terminal" evidence="5">
    <location>
        <begin position="345"/>
        <end position="663"/>
    </location>
</feature>
<keyword evidence="3" id="KW-0677">Repeat</keyword>
<dbReference type="Pfam" id="PF13249">
    <property type="entry name" value="SQHop_cyclase_N"/>
    <property type="match status" value="1"/>
</dbReference>
<dbReference type="PANTHER" id="PTHR11764:SF20">
    <property type="entry name" value="LANOSTEROL SYNTHASE"/>
    <property type="match status" value="1"/>
</dbReference>
<evidence type="ECO:0000313" key="8">
    <source>
        <dbReference type="Proteomes" id="UP000243679"/>
    </source>
</evidence>
<dbReference type="InterPro" id="IPR032697">
    <property type="entry name" value="SQ_cyclase_N"/>
</dbReference>
<name>A0A1Q2SNE3_9GAMM</name>
<dbReference type="InterPro" id="IPR008930">
    <property type="entry name" value="Terpenoid_cyclase/PrenylTrfase"/>
</dbReference>
<dbReference type="AlphaFoldDB" id="A0A1Q2SNE3"/>
<evidence type="ECO:0000256" key="1">
    <source>
        <dbReference type="ARBA" id="ARBA00004999"/>
    </source>
</evidence>
<organism evidence="7 8">
    <name type="scientific">Candidatus Nitrosoglobus terrae</name>
    <dbReference type="NCBI Taxonomy" id="1630141"/>
    <lineage>
        <taxon>Bacteria</taxon>
        <taxon>Pseudomonadati</taxon>
        <taxon>Pseudomonadota</taxon>
        <taxon>Gammaproteobacteria</taxon>
        <taxon>Chromatiales</taxon>
        <taxon>Chromatiaceae</taxon>
        <taxon>Candidatus Nitrosoglobus</taxon>
    </lineage>
</organism>
<dbReference type="GO" id="GO:0016866">
    <property type="term" value="F:intramolecular transferase activity"/>
    <property type="evidence" value="ECO:0007669"/>
    <property type="project" value="InterPro"/>
</dbReference>
<dbReference type="Proteomes" id="UP000243679">
    <property type="component" value="Chromosome"/>
</dbReference>
<comment type="similarity">
    <text evidence="2">Belongs to the terpene cyclase/mutase family.</text>
</comment>
<comment type="pathway">
    <text evidence="1">Secondary metabolite biosynthesis; hopanoid biosynthesis.</text>
</comment>
<dbReference type="NCBIfam" id="TIGR01507">
    <property type="entry name" value="hopene_cyclase"/>
    <property type="match status" value="1"/>
</dbReference>
<dbReference type="KEGG" id="ntt:TAO_1298"/>
<dbReference type="GO" id="GO:0005811">
    <property type="term" value="C:lipid droplet"/>
    <property type="evidence" value="ECO:0007669"/>
    <property type="project" value="InterPro"/>
</dbReference>
<proteinExistence type="inferred from homology"/>
<dbReference type="SUPFAM" id="SSF48239">
    <property type="entry name" value="Terpenoid cyclases/Protein prenyltransferases"/>
    <property type="match status" value="2"/>
</dbReference>
<dbReference type="Pfam" id="PF13243">
    <property type="entry name" value="SQHop_cyclase_C"/>
    <property type="match status" value="1"/>
</dbReference>
<dbReference type="NCBIfam" id="TIGR01787">
    <property type="entry name" value="squalene_cyclas"/>
    <property type="match status" value="1"/>
</dbReference>
<sequence length="669" mass="75562">MELNAKNPTAMTRTLKQTLDSSDTSNITTTSSVAEALLQGISHNELKAAITAAKDALLKLQHADGHWCFMLESDCTIPAEYIIWTHFTGELEPEIERKLAAFLRTKQATHGGWPLYHGGDLDISCSVKTYYALKLAGDDPDAPHMIRAREAILTHGGAARANVFTRFMLAMFAQIPWRGVPFVPVEIMLLPRWFPFHLTKISYWSRTVVVPLSILYSLKAQAKNPLKVDIQELFTTPPAQERHYFLIRSRLNKILLYIERSARLFDPLIPSSLRQHAIKKAESWFIARLNGEDGLGGIFPAMVNAHQSLILLGYPPDHPDRIQAKKSIQNLVIDNGDSVTCQPCLSPVWDTALASLALQEAEEGHTSVSVTQALDWLKDRQILDHPGDWQDQHPNLKSGGWAFQYNNSYYPDLDDTAVVAWAMDQAAAPNRYQETIQRASDWLCGMQSCNGGFAAFDSDNTYYYLNEIPFADHGALLDPPTADVSARCIALLGRLNQPQCAKSLNRALKYIRQEQEPNGSWFGRWGTNYIYGTWSVLTALEQANINPQEAFIRKAVIWLKRIQNLDGGWGEDNYSYFDPTFAGRYQESTPVHTAWALLALIAAGEVRSTAVDKGVEYLLQTQQENNLWEHPAFNAPGFPRIFYLKYHGYDKFFPLWALAKYRNCIHHPY</sequence>
<dbReference type="CDD" id="cd02892">
    <property type="entry name" value="SQCY_1"/>
    <property type="match status" value="1"/>
</dbReference>
<keyword evidence="4" id="KW-0413">Isomerase</keyword>
<dbReference type="EMBL" id="AP014836">
    <property type="protein sequence ID" value="BAW80668.1"/>
    <property type="molecule type" value="Genomic_DNA"/>
</dbReference>
<dbReference type="Gene3D" id="1.50.10.20">
    <property type="match status" value="2"/>
</dbReference>
<dbReference type="InterPro" id="IPR032696">
    <property type="entry name" value="SQ_cyclase_C"/>
</dbReference>
<evidence type="ECO:0000259" key="6">
    <source>
        <dbReference type="Pfam" id="PF13249"/>
    </source>
</evidence>
<gene>
    <name evidence="7" type="ORF">TAO_1298</name>
</gene>
<dbReference type="InterPro" id="IPR006400">
    <property type="entry name" value="Hopene-cyclase"/>
</dbReference>
<dbReference type="InterPro" id="IPR018333">
    <property type="entry name" value="Squalene_cyclase"/>
</dbReference>
<dbReference type="RefSeq" id="WP_231910615.1">
    <property type="nucleotide sequence ID" value="NZ_AP014836.1"/>
</dbReference>
<dbReference type="GO" id="GO:0016104">
    <property type="term" value="P:triterpenoid biosynthetic process"/>
    <property type="evidence" value="ECO:0007669"/>
    <property type="project" value="InterPro"/>
</dbReference>
<feature type="domain" description="Squalene cyclase N-terminal" evidence="6">
    <location>
        <begin position="50"/>
        <end position="335"/>
    </location>
</feature>
<dbReference type="UniPathway" id="UPA00337"/>
<keyword evidence="8" id="KW-1185">Reference proteome</keyword>
<dbReference type="PANTHER" id="PTHR11764">
    <property type="entry name" value="TERPENE CYCLASE/MUTASE FAMILY MEMBER"/>
    <property type="match status" value="1"/>
</dbReference>
<evidence type="ECO:0000256" key="3">
    <source>
        <dbReference type="ARBA" id="ARBA00022737"/>
    </source>
</evidence>
<evidence type="ECO:0000256" key="2">
    <source>
        <dbReference type="ARBA" id="ARBA00009755"/>
    </source>
</evidence>
<evidence type="ECO:0000259" key="5">
    <source>
        <dbReference type="Pfam" id="PF13243"/>
    </source>
</evidence>
<evidence type="ECO:0000313" key="7">
    <source>
        <dbReference type="EMBL" id="BAW80668.1"/>
    </source>
</evidence>
<dbReference type="SFLD" id="SFLDG01016">
    <property type="entry name" value="Prenyltransferase_Like_2"/>
    <property type="match status" value="1"/>
</dbReference>
<protein>
    <submittedName>
        <fullName evidence="7">Squalene-hopene cyclase</fullName>
    </submittedName>
</protein>
<reference evidence="7 8" key="1">
    <citation type="journal article" date="2017" name="ISME J.">
        <title>An acid-tolerant ammonia-oxidizing ?-proteobacterium from soil.</title>
        <authorList>
            <person name="Hayatsu M."/>
            <person name="Tago K."/>
            <person name="Uchiyama I."/>
            <person name="Toyoda A."/>
            <person name="Wang Y."/>
            <person name="Shimomura Y."/>
            <person name="Okubo T."/>
            <person name="Kurisu F."/>
            <person name="Hirono Y."/>
            <person name="Nonaka K."/>
            <person name="Akiyama H."/>
            <person name="Itoh T."/>
            <person name="Takami H."/>
        </authorList>
    </citation>
    <scope>NUCLEOTIDE SEQUENCE [LARGE SCALE GENOMIC DNA]</scope>
    <source>
        <strain evidence="7 8">TAO100</strain>
    </source>
</reference>
<evidence type="ECO:0000256" key="4">
    <source>
        <dbReference type="ARBA" id="ARBA00023235"/>
    </source>
</evidence>